<feature type="binding site" evidence="3">
    <location>
        <position position="306"/>
    </location>
    <ligand>
        <name>CTP</name>
        <dbReference type="ChEBI" id="CHEBI:37563"/>
    </ligand>
</feature>
<feature type="domain" description="Flavoprotein" evidence="5">
    <location>
        <begin position="34"/>
        <end position="176"/>
    </location>
</feature>
<evidence type="ECO:0000256" key="1">
    <source>
        <dbReference type="ARBA" id="ARBA00022793"/>
    </source>
</evidence>
<dbReference type="GO" id="GO:0071513">
    <property type="term" value="C:phosphopantothenoylcysteine decarboxylase complex"/>
    <property type="evidence" value="ECO:0007669"/>
    <property type="project" value="TreeGrafter"/>
</dbReference>
<keyword evidence="3" id="KW-0460">Magnesium</keyword>
<dbReference type="AlphaFoldDB" id="W6TIR0"/>
<comment type="cofactor">
    <cofactor evidence="3">
        <name>FMN</name>
        <dbReference type="ChEBI" id="CHEBI:58210"/>
    </cofactor>
    <text evidence="3">Binds 1 FMN per subunit.</text>
</comment>
<comment type="catalytic activity">
    <reaction evidence="3 4">
        <text>N-[(R)-4-phosphopantothenoyl]-L-cysteine + H(+) = (R)-4'-phosphopantetheine + CO2</text>
        <dbReference type="Rhea" id="RHEA:16793"/>
        <dbReference type="ChEBI" id="CHEBI:15378"/>
        <dbReference type="ChEBI" id="CHEBI:16526"/>
        <dbReference type="ChEBI" id="CHEBI:59458"/>
        <dbReference type="ChEBI" id="CHEBI:61723"/>
        <dbReference type="EC" id="4.1.1.36"/>
    </reaction>
</comment>
<dbReference type="NCBIfam" id="TIGR00521">
    <property type="entry name" value="coaBC_dfp"/>
    <property type="match status" value="1"/>
</dbReference>
<feature type="binding site" evidence="3">
    <location>
        <position position="352"/>
    </location>
    <ligand>
        <name>CTP</name>
        <dbReference type="ChEBI" id="CHEBI:37563"/>
    </ligand>
</feature>
<dbReference type="InterPro" id="IPR005252">
    <property type="entry name" value="CoaBC"/>
</dbReference>
<dbReference type="GO" id="GO:0046872">
    <property type="term" value="F:metal ion binding"/>
    <property type="evidence" value="ECO:0007669"/>
    <property type="project" value="UniProtKB-KW"/>
</dbReference>
<comment type="similarity">
    <text evidence="3 4">In the C-terminal section; belongs to the PPC synthetase family.</text>
</comment>
<dbReference type="EC" id="4.1.1.36" evidence="3"/>
<comment type="cofactor">
    <cofactor evidence="3">
        <name>Mg(2+)</name>
        <dbReference type="ChEBI" id="CHEBI:18420"/>
    </cofactor>
</comment>
<evidence type="ECO:0000256" key="2">
    <source>
        <dbReference type="ARBA" id="ARBA00023239"/>
    </source>
</evidence>
<comment type="pathway">
    <text evidence="3 4">Cofactor biosynthesis; coenzyme A biosynthesis; CoA from (R)-pantothenate: step 3/5.</text>
</comment>
<dbReference type="PANTHER" id="PTHR14359:SF6">
    <property type="entry name" value="PHOSPHOPANTOTHENOYLCYSTEINE DECARBOXYLASE"/>
    <property type="match status" value="1"/>
</dbReference>
<dbReference type="GO" id="GO:0004632">
    <property type="term" value="F:phosphopantothenate--cysteine ligase activity"/>
    <property type="evidence" value="ECO:0007669"/>
    <property type="project" value="UniProtKB-UniRule"/>
</dbReference>
<evidence type="ECO:0000259" key="5">
    <source>
        <dbReference type="Pfam" id="PF02441"/>
    </source>
</evidence>
<dbReference type="PATRIC" id="fig|1432657.3.peg.1279"/>
<dbReference type="Pfam" id="PF04127">
    <property type="entry name" value="DFP"/>
    <property type="match status" value="1"/>
</dbReference>
<dbReference type="Gene3D" id="3.40.50.10300">
    <property type="entry name" value="CoaB-like"/>
    <property type="match status" value="1"/>
</dbReference>
<feature type="region of interest" description="Phosphopantothenoylcysteine decarboxylase" evidence="3">
    <location>
        <begin position="1"/>
        <end position="217"/>
    </location>
</feature>
<dbReference type="EMBL" id="AZIT01000001">
    <property type="protein sequence ID" value="ETZ19027.1"/>
    <property type="molecule type" value="Genomic_DNA"/>
</dbReference>
<comment type="caution">
    <text evidence="3">Lacks conserved residue(s) required for the propagation of feature annotation.</text>
</comment>
<sequence length="423" mass="48262">MTLAKNTLFINKNPFKNIKYNYIIFYKINMKKHKNILIGVCGGIAAYKAAYIISDLIKMGYNVKVIMTENATKFITPLTLETLSKSKVITNLWNTNHEEVEHINLARWADLILIIPATYNFISKIASGIADDILSIVLSASKAPTYFAIAMNNIMYQNPILQENIKKLQKYNYKFIEPDKGFLACSLNAIGRLKNENDILSIISNSPMTKLPLKNKKILITASRTEEELDPIRYFSNKSTGQMGFNIGIEAQNLGAKVTIITGPSNEETPYGINVIRIKTAAEMYKETIDIYKEFDIIIGTAAVADFRPDKIYKTKIEKNNIEELNIKLVKNLDIIEHIGKNKTKNQIVIGFCAQKDEILIKKAREKLETKNLDYIIANDLKYFGSNVNKIYIINKDKVKKFPEMSKKRNSNRNLKNFISIIY</sequence>
<keyword evidence="3" id="KW-0479">Metal-binding</keyword>
<keyword evidence="3 4" id="KW-0436">Ligase</keyword>
<gene>
    <name evidence="3" type="primary">coaBC</name>
    <name evidence="8" type="ORF">BDCR2A_01000</name>
    <name evidence="7" type="ORF">BDCR2A_01300</name>
</gene>
<dbReference type="InterPro" id="IPR003382">
    <property type="entry name" value="Flavoprotein"/>
</dbReference>
<organism evidence="8 9">
    <name type="scientific">Borrelia duttonii CR2A</name>
    <dbReference type="NCBI Taxonomy" id="1432657"/>
    <lineage>
        <taxon>Bacteria</taxon>
        <taxon>Pseudomonadati</taxon>
        <taxon>Spirochaetota</taxon>
        <taxon>Spirochaetia</taxon>
        <taxon>Spirochaetales</taxon>
        <taxon>Borreliaceae</taxon>
        <taxon>Borrelia</taxon>
    </lineage>
</organism>
<feature type="active site" description="Proton donor" evidence="3">
    <location>
        <position position="185"/>
    </location>
</feature>
<feature type="binding site" evidence="3">
    <location>
        <position position="371"/>
    </location>
    <ligand>
        <name>CTP</name>
        <dbReference type="ChEBI" id="CHEBI:37563"/>
    </ligand>
</feature>
<evidence type="ECO:0000256" key="4">
    <source>
        <dbReference type="RuleBase" id="RU364078"/>
    </source>
</evidence>
<dbReference type="InterPro" id="IPR035929">
    <property type="entry name" value="CoaB-like_sf"/>
</dbReference>
<comment type="function">
    <text evidence="3">Catalyzes two sequential steps in the biosynthesis of coenzyme A. In the first step cysteine is conjugated to 4'-phosphopantothenate to form 4-phosphopantothenoylcysteine. In the second step the latter compound is decarboxylated to form 4'-phosphopantotheine.</text>
</comment>
<evidence type="ECO:0000313" key="8">
    <source>
        <dbReference type="EMBL" id="ETZ19027.1"/>
    </source>
</evidence>
<proteinExistence type="inferred from homology"/>
<reference evidence="8 9" key="1">
    <citation type="submission" date="2013-12" db="EMBL/GenBank/DDBJ databases">
        <title>Comparative genomics of relapsing fever spirochetes.</title>
        <authorList>
            <person name="Schwan T.G."/>
            <person name="Raffel S.J."/>
            <person name="Porcella S.F."/>
        </authorList>
    </citation>
    <scope>NUCLEOTIDE SEQUENCE [LARGE SCALE GENOMIC DNA]</scope>
    <source>
        <strain evidence="8 9">CR2A</strain>
    </source>
</reference>
<dbReference type="GO" id="GO:0004633">
    <property type="term" value="F:phosphopantothenoylcysteine decarboxylase activity"/>
    <property type="evidence" value="ECO:0007669"/>
    <property type="project" value="UniProtKB-UniRule"/>
</dbReference>
<dbReference type="Gene3D" id="3.40.50.1950">
    <property type="entry name" value="Flavin prenyltransferase-like"/>
    <property type="match status" value="1"/>
</dbReference>
<dbReference type="GO" id="GO:0010181">
    <property type="term" value="F:FMN binding"/>
    <property type="evidence" value="ECO:0007669"/>
    <property type="project" value="UniProtKB-UniRule"/>
</dbReference>
<dbReference type="EMBL" id="AZIT01000005">
    <property type="protein sequence ID" value="ETZ17770.1"/>
    <property type="molecule type" value="Genomic_DNA"/>
</dbReference>
<feature type="binding site" evidence="3">
    <location>
        <position position="316"/>
    </location>
    <ligand>
        <name>CTP</name>
        <dbReference type="ChEBI" id="CHEBI:37563"/>
    </ligand>
</feature>
<dbReference type="HAMAP" id="MF_02225">
    <property type="entry name" value="CoaBC"/>
    <property type="match status" value="1"/>
</dbReference>
<accession>W6TIR0</accession>
<dbReference type="PANTHER" id="PTHR14359">
    <property type="entry name" value="HOMO-OLIGOMERIC FLAVIN CONTAINING CYS DECARBOXYLASE FAMILY"/>
    <property type="match status" value="1"/>
</dbReference>
<dbReference type="GO" id="GO:0015937">
    <property type="term" value="P:coenzyme A biosynthetic process"/>
    <property type="evidence" value="ECO:0007669"/>
    <property type="project" value="UniProtKB-UniRule"/>
</dbReference>
<evidence type="ECO:0000259" key="6">
    <source>
        <dbReference type="Pfam" id="PF04127"/>
    </source>
</evidence>
<dbReference type="SUPFAM" id="SSF52507">
    <property type="entry name" value="Homo-oligomeric flavin-containing Cys decarboxylases, HFCD"/>
    <property type="match status" value="1"/>
</dbReference>
<evidence type="ECO:0000256" key="3">
    <source>
        <dbReference type="HAMAP-Rule" id="MF_02225"/>
    </source>
</evidence>
<dbReference type="EC" id="6.3.2.5" evidence="3"/>
<evidence type="ECO:0000313" key="7">
    <source>
        <dbReference type="EMBL" id="ETZ17770.1"/>
    </source>
</evidence>
<evidence type="ECO:0000313" key="9">
    <source>
        <dbReference type="Proteomes" id="UP000019148"/>
    </source>
</evidence>
<feature type="domain" description="DNA/pantothenate metabolism flavoprotein C-terminal" evidence="6">
    <location>
        <begin position="213"/>
        <end position="415"/>
    </location>
</feature>
<keyword evidence="3" id="KW-0511">Multifunctional enzyme</keyword>
<comment type="similarity">
    <text evidence="3 4">In the N-terminal section; belongs to the HFCD (homo-oligomeric flavin containing Cys decarboxylase) superfamily.</text>
</comment>
<feature type="binding site" evidence="3">
    <location>
        <position position="367"/>
    </location>
    <ligand>
        <name>CTP</name>
        <dbReference type="ChEBI" id="CHEBI:37563"/>
    </ligand>
</feature>
<dbReference type="InterPro" id="IPR036551">
    <property type="entry name" value="Flavin_trans-like"/>
</dbReference>
<keyword evidence="1 3" id="KW-0210">Decarboxylase</keyword>
<dbReference type="UniPathway" id="UPA00241">
    <property type="reaction ID" value="UER00353"/>
</dbReference>
<comment type="caution">
    <text evidence="8">The sequence shown here is derived from an EMBL/GenBank/DDBJ whole genome shotgun (WGS) entry which is preliminary data.</text>
</comment>
<feature type="region of interest" description="Phosphopantothenate--cysteine ligase" evidence="3">
    <location>
        <begin position="218"/>
        <end position="423"/>
    </location>
</feature>
<dbReference type="GO" id="GO:0015941">
    <property type="term" value="P:pantothenate catabolic process"/>
    <property type="evidence" value="ECO:0007669"/>
    <property type="project" value="InterPro"/>
</dbReference>
<dbReference type="SUPFAM" id="SSF102645">
    <property type="entry name" value="CoaB-like"/>
    <property type="match status" value="1"/>
</dbReference>
<comment type="catalytic activity">
    <reaction evidence="3 4">
        <text>(R)-4'-phosphopantothenate + L-cysteine + CTP = N-[(R)-4-phosphopantothenoyl]-L-cysteine + CMP + diphosphate + H(+)</text>
        <dbReference type="Rhea" id="RHEA:19397"/>
        <dbReference type="ChEBI" id="CHEBI:10986"/>
        <dbReference type="ChEBI" id="CHEBI:15378"/>
        <dbReference type="ChEBI" id="CHEBI:33019"/>
        <dbReference type="ChEBI" id="CHEBI:35235"/>
        <dbReference type="ChEBI" id="CHEBI:37563"/>
        <dbReference type="ChEBI" id="CHEBI:59458"/>
        <dbReference type="ChEBI" id="CHEBI:60377"/>
        <dbReference type="EC" id="6.3.2.5"/>
    </reaction>
</comment>
<dbReference type="Proteomes" id="UP000019148">
    <property type="component" value="Unassembled WGS sequence"/>
</dbReference>
<dbReference type="Pfam" id="PF02441">
    <property type="entry name" value="Flavoprotein"/>
    <property type="match status" value="1"/>
</dbReference>
<protein>
    <recommendedName>
        <fullName evidence="3">Coenzyme A biosynthesis bifunctional protein CoaBC</fullName>
    </recommendedName>
    <alternativeName>
        <fullName evidence="3">DNA/pantothenate metabolism flavoprotein</fullName>
    </alternativeName>
    <alternativeName>
        <fullName evidence="3">Phosphopantothenoylcysteine synthetase/decarboxylase</fullName>
        <shortName evidence="3">PPCS-PPCDC</shortName>
    </alternativeName>
    <domain>
        <recommendedName>
            <fullName evidence="3">Phosphopantothenoylcysteine decarboxylase</fullName>
            <shortName evidence="3">PPC decarboxylase</shortName>
            <shortName evidence="3">PPC-DC</shortName>
            <ecNumber evidence="3">4.1.1.36</ecNumber>
        </recommendedName>
        <alternativeName>
            <fullName evidence="3">CoaC</fullName>
        </alternativeName>
    </domain>
    <domain>
        <recommendedName>
            <fullName evidence="3">Phosphopantothenate--cysteine ligase</fullName>
            <ecNumber evidence="3">6.3.2.5</ecNumber>
        </recommendedName>
        <alternativeName>
            <fullName evidence="3">CoaB</fullName>
        </alternativeName>
        <alternativeName>
            <fullName evidence="3">Phosphopantothenoylcysteine synthetase</fullName>
            <shortName evidence="3">PPC synthetase</shortName>
            <shortName evidence="3">PPC-S</shortName>
        </alternativeName>
    </domain>
</protein>
<dbReference type="InterPro" id="IPR007085">
    <property type="entry name" value="DNA/pantothenate-metab_flavo_C"/>
</dbReference>
<name>W6TIR0_9SPIR</name>
<comment type="function">
    <text evidence="4">Catalyzes two steps in the biosynthesis of coenzyme A. In the first step cysteine is conjugated to 4'-phosphopantothenate to form 4-phosphopantothenoylcysteine, in the latter compound is decarboxylated to form 4'-phosphopantotheine.</text>
</comment>
<keyword evidence="2 3" id="KW-0456">Lyase</keyword>
<keyword evidence="3 4" id="KW-0288">FMN</keyword>
<comment type="pathway">
    <text evidence="3 4">Cofactor biosynthesis; coenzyme A biosynthesis; CoA from (R)-pantothenate: step 2/5.</text>
</comment>
<keyword evidence="3 4" id="KW-0285">Flavoprotein</keyword>